<dbReference type="InterPro" id="IPR006145">
    <property type="entry name" value="PsdUridine_synth_RsuA/RluA"/>
</dbReference>
<dbReference type="EMBL" id="JACRSS010000003">
    <property type="protein sequence ID" value="MBC8538774.1"/>
    <property type="molecule type" value="Genomic_DNA"/>
</dbReference>
<evidence type="ECO:0000313" key="6">
    <source>
        <dbReference type="EMBL" id="MBC8538774.1"/>
    </source>
</evidence>
<sequence length="305" mass="34363">MQKWTVNEAQEGETITGLLLGRFPELRLEEAQRILKKGGVKVDGVRMKKDVPLVAGDVIEVYPDGDLAAFAPEAEVVYEDENLMIFNKPAGIQCVSDKMDGKPTLYSLAVDYMRSTGEYEVNSLSVPYICHRLDIDTGGLVIVAKNQLYFEELFEALKQRRIRRFYKAVVCGSVGRHSQATLHDYMTMDDGRGKVFHSPGKNTAPIATRYSLVKTNGELSLLDVELVTARPHQARAHLASAGFPVLGDEVYGNRRMNKKYDARYEALWADKIIFETGTNNLLEYLNKKEVSTQNIVFPYVDWGEE</sequence>
<dbReference type="CDD" id="cd00165">
    <property type="entry name" value="S4"/>
    <property type="match status" value="1"/>
</dbReference>
<feature type="domain" description="Pseudouridine synthase RsuA/RluA-like" evidence="5">
    <location>
        <begin position="82"/>
        <end position="240"/>
    </location>
</feature>
<accession>A0A926HW91</accession>
<gene>
    <name evidence="6" type="ORF">H8693_07475</name>
</gene>
<dbReference type="InterPro" id="IPR020103">
    <property type="entry name" value="PsdUridine_synth_cat_dom_sf"/>
</dbReference>
<dbReference type="GO" id="GO:0140098">
    <property type="term" value="F:catalytic activity, acting on RNA"/>
    <property type="evidence" value="ECO:0007669"/>
    <property type="project" value="UniProtKB-ARBA"/>
</dbReference>
<dbReference type="Pfam" id="PF00849">
    <property type="entry name" value="PseudoU_synth_2"/>
    <property type="match status" value="1"/>
</dbReference>
<dbReference type="CDD" id="cd02869">
    <property type="entry name" value="PseudoU_synth_RluA_like"/>
    <property type="match status" value="1"/>
</dbReference>
<dbReference type="GO" id="GO:0001522">
    <property type="term" value="P:pseudouridine synthesis"/>
    <property type="evidence" value="ECO:0007669"/>
    <property type="project" value="InterPro"/>
</dbReference>
<dbReference type="Proteomes" id="UP000617951">
    <property type="component" value="Unassembled WGS sequence"/>
</dbReference>
<dbReference type="PROSITE" id="PS50889">
    <property type="entry name" value="S4"/>
    <property type="match status" value="1"/>
</dbReference>
<comment type="caution">
    <text evidence="6">The sequence shown here is derived from an EMBL/GenBank/DDBJ whole genome shotgun (WGS) entry which is preliminary data.</text>
</comment>
<evidence type="ECO:0000256" key="2">
    <source>
        <dbReference type="ARBA" id="ARBA00031870"/>
    </source>
</evidence>
<evidence type="ECO:0000259" key="5">
    <source>
        <dbReference type="Pfam" id="PF00849"/>
    </source>
</evidence>
<dbReference type="GO" id="GO:0003723">
    <property type="term" value="F:RNA binding"/>
    <property type="evidence" value="ECO:0007669"/>
    <property type="project" value="UniProtKB-KW"/>
</dbReference>
<evidence type="ECO:0000256" key="1">
    <source>
        <dbReference type="ARBA" id="ARBA00000073"/>
    </source>
</evidence>
<dbReference type="AlphaFoldDB" id="A0A926HW91"/>
<protein>
    <recommendedName>
        <fullName evidence="2">RNA pseudouridylate synthase</fullName>
    </recommendedName>
    <alternativeName>
        <fullName evidence="3">RNA-uridine isomerase</fullName>
    </alternativeName>
</protein>
<dbReference type="InterPro" id="IPR050188">
    <property type="entry name" value="RluA_PseudoU_synthase"/>
</dbReference>
<keyword evidence="7" id="KW-1185">Reference proteome</keyword>
<evidence type="ECO:0000256" key="3">
    <source>
        <dbReference type="ARBA" id="ARBA00033164"/>
    </source>
</evidence>
<proteinExistence type="predicted"/>
<dbReference type="PANTHER" id="PTHR21600">
    <property type="entry name" value="MITOCHONDRIAL RNA PSEUDOURIDINE SYNTHASE"/>
    <property type="match status" value="1"/>
</dbReference>
<comment type="catalytic activity">
    <reaction evidence="1">
        <text>a uridine in RNA = a pseudouridine in RNA</text>
        <dbReference type="Rhea" id="RHEA:48348"/>
        <dbReference type="Rhea" id="RHEA-COMP:12068"/>
        <dbReference type="Rhea" id="RHEA-COMP:12069"/>
        <dbReference type="ChEBI" id="CHEBI:65314"/>
        <dbReference type="ChEBI" id="CHEBI:65315"/>
    </reaction>
</comment>
<evidence type="ECO:0000256" key="4">
    <source>
        <dbReference type="PROSITE-ProRule" id="PRU00182"/>
    </source>
</evidence>
<dbReference type="GO" id="GO:0006396">
    <property type="term" value="P:RNA processing"/>
    <property type="evidence" value="ECO:0007669"/>
    <property type="project" value="UniProtKB-ARBA"/>
</dbReference>
<name>A0A926HW91_9FIRM</name>
<evidence type="ECO:0000313" key="7">
    <source>
        <dbReference type="Proteomes" id="UP000617951"/>
    </source>
</evidence>
<dbReference type="Gene3D" id="3.30.2350.10">
    <property type="entry name" value="Pseudouridine synthase"/>
    <property type="match status" value="1"/>
</dbReference>
<dbReference type="SUPFAM" id="SSF55120">
    <property type="entry name" value="Pseudouridine synthase"/>
    <property type="match status" value="1"/>
</dbReference>
<dbReference type="RefSeq" id="WP_249280470.1">
    <property type="nucleotide sequence ID" value="NZ_JACRSS010000003.1"/>
</dbReference>
<keyword evidence="4" id="KW-0694">RNA-binding</keyword>
<reference evidence="6" key="1">
    <citation type="submission" date="2020-08" db="EMBL/GenBank/DDBJ databases">
        <title>Genome public.</title>
        <authorList>
            <person name="Liu C."/>
            <person name="Sun Q."/>
        </authorList>
    </citation>
    <scope>NUCLEOTIDE SEQUENCE</scope>
    <source>
        <strain evidence="6">NSJ-63</strain>
    </source>
</reference>
<dbReference type="GO" id="GO:0009982">
    <property type="term" value="F:pseudouridine synthase activity"/>
    <property type="evidence" value="ECO:0007669"/>
    <property type="project" value="InterPro"/>
</dbReference>
<organism evidence="6 7">
    <name type="scientific">Guopingia tenuis</name>
    <dbReference type="NCBI Taxonomy" id="2763656"/>
    <lineage>
        <taxon>Bacteria</taxon>
        <taxon>Bacillati</taxon>
        <taxon>Bacillota</taxon>
        <taxon>Clostridia</taxon>
        <taxon>Christensenellales</taxon>
        <taxon>Christensenellaceae</taxon>
        <taxon>Guopingia</taxon>
    </lineage>
</organism>